<dbReference type="GO" id="GO:0016787">
    <property type="term" value="F:hydrolase activity"/>
    <property type="evidence" value="ECO:0007669"/>
    <property type="project" value="UniProtKB-KW"/>
</dbReference>
<gene>
    <name evidence="5" type="ORF">EV356DRAFT_472232</name>
</gene>
<comment type="similarity">
    <text evidence="1">Belongs to the AB hydrolase superfamily.</text>
</comment>
<evidence type="ECO:0000313" key="6">
    <source>
        <dbReference type="Proteomes" id="UP000800092"/>
    </source>
</evidence>
<feature type="domain" description="Serine aminopeptidase S33" evidence="4">
    <location>
        <begin position="96"/>
        <end position="241"/>
    </location>
</feature>
<dbReference type="OrthoDB" id="408373at2759"/>
<evidence type="ECO:0000259" key="4">
    <source>
        <dbReference type="Pfam" id="PF12146"/>
    </source>
</evidence>
<protein>
    <submittedName>
        <fullName evidence="5">Alpha/beta-hydrolase</fullName>
    </submittedName>
</protein>
<keyword evidence="2 5" id="KW-0378">Hydrolase</keyword>
<dbReference type="GO" id="GO:0016020">
    <property type="term" value="C:membrane"/>
    <property type="evidence" value="ECO:0007669"/>
    <property type="project" value="TreeGrafter"/>
</dbReference>
<dbReference type="EMBL" id="ML991830">
    <property type="protein sequence ID" value="KAF2231152.1"/>
    <property type="molecule type" value="Genomic_DNA"/>
</dbReference>
<dbReference type="InterPro" id="IPR050266">
    <property type="entry name" value="AB_hydrolase_sf"/>
</dbReference>
<accession>A0A6A6GZI3</accession>
<dbReference type="SUPFAM" id="SSF53474">
    <property type="entry name" value="alpha/beta-Hydrolases"/>
    <property type="match status" value="1"/>
</dbReference>
<reference evidence="5" key="1">
    <citation type="journal article" date="2020" name="Stud. Mycol.">
        <title>101 Dothideomycetes genomes: a test case for predicting lifestyles and emergence of pathogens.</title>
        <authorList>
            <person name="Haridas S."/>
            <person name="Albert R."/>
            <person name="Binder M."/>
            <person name="Bloem J."/>
            <person name="Labutti K."/>
            <person name="Salamov A."/>
            <person name="Andreopoulos B."/>
            <person name="Baker S."/>
            <person name="Barry K."/>
            <person name="Bills G."/>
            <person name="Bluhm B."/>
            <person name="Cannon C."/>
            <person name="Castanera R."/>
            <person name="Culley D."/>
            <person name="Daum C."/>
            <person name="Ezra D."/>
            <person name="Gonzalez J."/>
            <person name="Henrissat B."/>
            <person name="Kuo A."/>
            <person name="Liang C."/>
            <person name="Lipzen A."/>
            <person name="Lutzoni F."/>
            <person name="Magnuson J."/>
            <person name="Mondo S."/>
            <person name="Nolan M."/>
            <person name="Ohm R."/>
            <person name="Pangilinan J."/>
            <person name="Park H.-J."/>
            <person name="Ramirez L."/>
            <person name="Alfaro M."/>
            <person name="Sun H."/>
            <person name="Tritt A."/>
            <person name="Yoshinaga Y."/>
            <person name="Zwiers L.-H."/>
            <person name="Turgeon B."/>
            <person name="Goodwin S."/>
            <person name="Spatafora J."/>
            <person name="Crous P."/>
            <person name="Grigoriev I."/>
        </authorList>
    </citation>
    <scope>NUCLEOTIDE SEQUENCE</scope>
    <source>
        <strain evidence="5">Tuck. ex Michener</strain>
    </source>
</reference>
<proteinExistence type="inferred from homology"/>
<evidence type="ECO:0000256" key="2">
    <source>
        <dbReference type="ARBA" id="ARBA00022801"/>
    </source>
</evidence>
<organism evidence="5 6">
    <name type="scientific">Viridothelium virens</name>
    <name type="common">Speckled blister lichen</name>
    <name type="synonym">Trypethelium virens</name>
    <dbReference type="NCBI Taxonomy" id="1048519"/>
    <lineage>
        <taxon>Eukaryota</taxon>
        <taxon>Fungi</taxon>
        <taxon>Dikarya</taxon>
        <taxon>Ascomycota</taxon>
        <taxon>Pezizomycotina</taxon>
        <taxon>Dothideomycetes</taxon>
        <taxon>Dothideomycetes incertae sedis</taxon>
        <taxon>Trypetheliales</taxon>
        <taxon>Trypetheliaceae</taxon>
        <taxon>Viridothelium</taxon>
    </lineage>
</organism>
<dbReference type="InterPro" id="IPR029058">
    <property type="entry name" value="AB_hydrolase_fold"/>
</dbReference>
<evidence type="ECO:0000256" key="3">
    <source>
        <dbReference type="SAM" id="MobiDB-lite"/>
    </source>
</evidence>
<keyword evidence="6" id="KW-1185">Reference proteome</keyword>
<dbReference type="AlphaFoldDB" id="A0A6A6GZI3"/>
<dbReference type="PANTHER" id="PTHR43798:SF14">
    <property type="entry name" value="SERINE HYDROLASE-LIKE PROTEIN DDB_G0286239"/>
    <property type="match status" value="1"/>
</dbReference>
<dbReference type="InterPro" id="IPR022742">
    <property type="entry name" value="Hydrolase_4"/>
</dbReference>
<evidence type="ECO:0000313" key="5">
    <source>
        <dbReference type="EMBL" id="KAF2231152.1"/>
    </source>
</evidence>
<feature type="region of interest" description="Disordered" evidence="3">
    <location>
        <begin position="250"/>
        <end position="272"/>
    </location>
</feature>
<sequence length="457" mass="48912">MSTANPRPTLLLGSVAGVAAASVYSLLCLYRAISAPASPNAPKNIPSPRTALLPSLSEEEIQSLPYPPDVFPGARDVDTPYGSIRAYEWGPEDGRKVLLVHGISTPCISLAGVAEKLVEQGCRVMLFDLFGRGYSSCPATLPHDIRLYTTQIFLVLASSPLSWTGSASTSTKTDRFTLVGYSLGGCISLNFTATFPHLVSDLVLIAPAGLIRDKHVAWQSRLLYSRYGGLVPESWVSYIVARRLRAGPTGATAVSPHKKSASSSSPSSTLLPTDATIAPITAEVANTTPSSTIHPSSASHSAPPSGSSFDNAILFPNRPKVSVAATVSWQLKHHPGFLPAFISCIRYCPIYRQEQVWKTIGSRLDTIRRAEGKAGPVEREGAGHTSERKWSLESRVLVIAGKTDSIIVPEELRDDAGEAIGKQNLDFITVEAGHEAPITRSGEIVDAMRSTWEKGLG</sequence>
<dbReference type="Gene3D" id="3.40.50.1820">
    <property type="entry name" value="alpha/beta hydrolase"/>
    <property type="match status" value="1"/>
</dbReference>
<name>A0A6A6GZI3_VIRVR</name>
<evidence type="ECO:0000256" key="1">
    <source>
        <dbReference type="ARBA" id="ARBA00008645"/>
    </source>
</evidence>
<dbReference type="PANTHER" id="PTHR43798">
    <property type="entry name" value="MONOACYLGLYCEROL LIPASE"/>
    <property type="match status" value="1"/>
</dbReference>
<dbReference type="Proteomes" id="UP000800092">
    <property type="component" value="Unassembled WGS sequence"/>
</dbReference>
<dbReference type="Pfam" id="PF12146">
    <property type="entry name" value="Hydrolase_4"/>
    <property type="match status" value="1"/>
</dbReference>